<dbReference type="EMBL" id="CAHR02000047">
    <property type="protein sequence ID" value="CCG81611.1"/>
    <property type="molecule type" value="Genomic_DNA"/>
</dbReference>
<dbReference type="OrthoDB" id="636685at2759"/>
<dbReference type="InterPro" id="IPR003958">
    <property type="entry name" value="CBFA_NFYB_domain"/>
</dbReference>
<feature type="compositionally biased region" description="Low complexity" evidence="3">
    <location>
        <begin position="1"/>
        <end position="13"/>
    </location>
</feature>
<comment type="subcellular location">
    <subcellularLocation>
        <location evidence="1">Nucleus</location>
    </subcellularLocation>
</comment>
<dbReference type="GO" id="GO:0006261">
    <property type="term" value="P:DNA-templated DNA replication"/>
    <property type="evidence" value="ECO:0007669"/>
    <property type="project" value="TreeGrafter"/>
</dbReference>
<dbReference type="PANTHER" id="PTHR10252">
    <property type="entry name" value="HISTONE-LIKE TRANSCRIPTION FACTOR CCAAT-RELATED"/>
    <property type="match status" value="1"/>
</dbReference>
<dbReference type="STRING" id="1097556.R4X8H4"/>
<dbReference type="eggNOG" id="KOG1657">
    <property type="taxonomic scope" value="Eukaryota"/>
</dbReference>
<dbReference type="Gene3D" id="1.10.20.10">
    <property type="entry name" value="Histone, subunit A"/>
    <property type="match status" value="1"/>
</dbReference>
<name>R4X8H4_TAPDE</name>
<dbReference type="GO" id="GO:0046982">
    <property type="term" value="F:protein heterodimerization activity"/>
    <property type="evidence" value="ECO:0007669"/>
    <property type="project" value="InterPro"/>
</dbReference>
<dbReference type="Proteomes" id="UP000013776">
    <property type="component" value="Unassembled WGS sequence"/>
</dbReference>
<dbReference type="InterPro" id="IPR050568">
    <property type="entry name" value="Transcr_DNA_Rep_Reg"/>
</dbReference>
<feature type="region of interest" description="Disordered" evidence="3">
    <location>
        <begin position="1"/>
        <end position="29"/>
    </location>
</feature>
<sequence>MPSKSSSSAAKASTNGSKVSKALPPTGNKKLPLARVKKIAKMDEDVIALSNAAAIVIAGATEKFAAYFAEQSFFYTLADKKKVLDYKHCASAVARLPQLDFLSDVVPPTVRVADTAEYKKMEALKKREEAKEKGNGIPEWAKAHPEALAKMKAAQAERGDEDGEDLSEVEDMENDDPTASHATESVRHTGTPQGMTASVLPSSDDAEMSHDFSVEIAGKSPHD</sequence>
<feature type="compositionally biased region" description="Acidic residues" evidence="3">
    <location>
        <begin position="159"/>
        <end position="176"/>
    </location>
</feature>
<evidence type="ECO:0000259" key="4">
    <source>
        <dbReference type="Pfam" id="PF00808"/>
    </source>
</evidence>
<dbReference type="VEuPathDB" id="FungiDB:TAPDE_001264"/>
<keyword evidence="6" id="KW-1185">Reference proteome</keyword>
<proteinExistence type="predicted"/>
<feature type="region of interest" description="Disordered" evidence="3">
    <location>
        <begin position="149"/>
        <end position="223"/>
    </location>
</feature>
<evidence type="ECO:0000313" key="5">
    <source>
        <dbReference type="EMBL" id="CCG81611.1"/>
    </source>
</evidence>
<gene>
    <name evidence="5" type="ORF">TAPDE_001264</name>
</gene>
<keyword evidence="2" id="KW-0539">Nucleus</keyword>
<dbReference type="GO" id="GO:0008623">
    <property type="term" value="C:CHRAC"/>
    <property type="evidence" value="ECO:0007669"/>
    <property type="project" value="TreeGrafter"/>
</dbReference>
<evidence type="ECO:0000313" key="6">
    <source>
        <dbReference type="Proteomes" id="UP000013776"/>
    </source>
</evidence>
<accession>R4X8H4</accession>
<dbReference type="InterPro" id="IPR009072">
    <property type="entry name" value="Histone-fold"/>
</dbReference>
<evidence type="ECO:0000256" key="3">
    <source>
        <dbReference type="SAM" id="MobiDB-lite"/>
    </source>
</evidence>
<reference evidence="5 6" key="1">
    <citation type="journal article" date="2013" name="MBio">
        <title>Genome sequencing of the plant pathogen Taphrina deformans, the causal agent of peach leaf curl.</title>
        <authorList>
            <person name="Cisse O.H."/>
            <person name="Almeida J.M.G.C.F."/>
            <person name="Fonseca A."/>
            <person name="Kumar A.A."/>
            <person name="Salojaervi J."/>
            <person name="Overmyer K."/>
            <person name="Hauser P.M."/>
            <person name="Pagni M."/>
        </authorList>
    </citation>
    <scope>NUCLEOTIDE SEQUENCE [LARGE SCALE GENOMIC DNA]</scope>
    <source>
        <strain evidence="6">PYCC 5710 / ATCC 11124 / CBS 356.35 / IMI 108563 / JCM 9778 / NBRC 8474</strain>
    </source>
</reference>
<dbReference type="PANTHER" id="PTHR10252:SF54">
    <property type="entry name" value="CHROMATIN ACCESSIBILITY COMPLEX PROTEIN 1"/>
    <property type="match status" value="1"/>
</dbReference>
<feature type="domain" description="Transcription factor CBF/NF-Y/archaeal histone" evidence="4">
    <location>
        <begin position="30"/>
        <end position="93"/>
    </location>
</feature>
<comment type="caution">
    <text evidence="5">The sequence shown here is derived from an EMBL/GenBank/DDBJ whole genome shotgun (WGS) entry which is preliminary data.</text>
</comment>
<protein>
    <submittedName>
        <fullName evidence="5">CBF/NF-Y family transcription factor</fullName>
    </submittedName>
</protein>
<organism evidence="5 6">
    <name type="scientific">Taphrina deformans (strain PYCC 5710 / ATCC 11124 / CBS 356.35 / IMI 108563 / JCM 9778 / NBRC 8474)</name>
    <name type="common">Peach leaf curl fungus</name>
    <name type="synonym">Lalaria deformans</name>
    <dbReference type="NCBI Taxonomy" id="1097556"/>
    <lineage>
        <taxon>Eukaryota</taxon>
        <taxon>Fungi</taxon>
        <taxon>Dikarya</taxon>
        <taxon>Ascomycota</taxon>
        <taxon>Taphrinomycotina</taxon>
        <taxon>Taphrinomycetes</taxon>
        <taxon>Taphrinales</taxon>
        <taxon>Taphrinaceae</taxon>
        <taxon>Taphrina</taxon>
    </lineage>
</organism>
<dbReference type="AlphaFoldDB" id="R4X8H4"/>
<evidence type="ECO:0000256" key="2">
    <source>
        <dbReference type="ARBA" id="ARBA00023242"/>
    </source>
</evidence>
<feature type="compositionally biased region" description="Polar residues" evidence="3">
    <location>
        <begin position="180"/>
        <end position="201"/>
    </location>
</feature>
<evidence type="ECO:0000256" key="1">
    <source>
        <dbReference type="ARBA" id="ARBA00004123"/>
    </source>
</evidence>
<dbReference type="Pfam" id="PF00808">
    <property type="entry name" value="CBFD_NFYB_HMF"/>
    <property type="match status" value="1"/>
</dbReference>
<dbReference type="SUPFAM" id="SSF47113">
    <property type="entry name" value="Histone-fold"/>
    <property type="match status" value="1"/>
</dbReference>